<dbReference type="Proteomes" id="UP000004892">
    <property type="component" value="Unassembled WGS sequence"/>
</dbReference>
<dbReference type="Pfam" id="PF00728">
    <property type="entry name" value="Glyco_hydro_20"/>
    <property type="match status" value="1"/>
</dbReference>
<evidence type="ECO:0000313" key="10">
    <source>
        <dbReference type="EMBL" id="EHP47666.1"/>
    </source>
</evidence>
<dbReference type="GO" id="GO:0004563">
    <property type="term" value="F:beta-N-acetylhexosaminidase activity"/>
    <property type="evidence" value="ECO:0007669"/>
    <property type="project" value="UniProtKB-EC"/>
</dbReference>
<comment type="similarity">
    <text evidence="2">Belongs to the glycosyl hydrolase 20 family.</text>
</comment>
<feature type="transmembrane region" description="Helical" evidence="7">
    <location>
        <begin position="12"/>
        <end position="32"/>
    </location>
</feature>
<dbReference type="InterPro" id="IPR015883">
    <property type="entry name" value="Glyco_hydro_20_cat"/>
</dbReference>
<dbReference type="InterPro" id="IPR015882">
    <property type="entry name" value="HEX_bac_N"/>
</dbReference>
<dbReference type="EMBL" id="ADMC01000022">
    <property type="protein sequence ID" value="EHP47666.1"/>
    <property type="molecule type" value="Genomic_DNA"/>
</dbReference>
<dbReference type="EC" id="3.2.1.52" evidence="3"/>
<name>H1DGY3_9BACT</name>
<dbReference type="PANTHER" id="PTHR22600:SF57">
    <property type="entry name" value="BETA-N-ACETYLHEXOSAMINIDASE"/>
    <property type="match status" value="1"/>
</dbReference>
<evidence type="ECO:0000256" key="2">
    <source>
        <dbReference type="ARBA" id="ARBA00006285"/>
    </source>
</evidence>
<gene>
    <name evidence="10" type="ORF">HMPREF9449_01519</name>
</gene>
<comment type="caution">
    <text evidence="10">The sequence shown here is derived from an EMBL/GenBank/DDBJ whole genome shotgun (WGS) entry which is preliminary data.</text>
</comment>
<evidence type="ECO:0000256" key="7">
    <source>
        <dbReference type="SAM" id="Phobius"/>
    </source>
</evidence>
<evidence type="ECO:0000256" key="6">
    <source>
        <dbReference type="PIRSR" id="PIRSR625705-1"/>
    </source>
</evidence>
<dbReference type="HOGENOM" id="CLU_013588_0_0_10"/>
<keyword evidence="5" id="KW-0326">Glycosidase</keyword>
<dbReference type="InterPro" id="IPR025705">
    <property type="entry name" value="Beta_hexosaminidase_sua/sub"/>
</dbReference>
<keyword evidence="7" id="KW-1133">Transmembrane helix</keyword>
<dbReference type="GO" id="GO:0016020">
    <property type="term" value="C:membrane"/>
    <property type="evidence" value="ECO:0007669"/>
    <property type="project" value="TreeGrafter"/>
</dbReference>
<evidence type="ECO:0000259" key="8">
    <source>
        <dbReference type="Pfam" id="PF00728"/>
    </source>
</evidence>
<feature type="domain" description="Glycoside hydrolase family 20 catalytic" evidence="8">
    <location>
        <begin position="155"/>
        <end position="257"/>
    </location>
</feature>
<evidence type="ECO:0000256" key="1">
    <source>
        <dbReference type="ARBA" id="ARBA00001231"/>
    </source>
</evidence>
<dbReference type="GO" id="GO:0005975">
    <property type="term" value="P:carbohydrate metabolic process"/>
    <property type="evidence" value="ECO:0007669"/>
    <property type="project" value="InterPro"/>
</dbReference>
<accession>H1DGY3</accession>
<comment type="catalytic activity">
    <reaction evidence="1">
        <text>Hydrolysis of terminal non-reducing N-acetyl-D-hexosamine residues in N-acetyl-beta-D-hexosaminides.</text>
        <dbReference type="EC" id="3.2.1.52"/>
    </reaction>
</comment>
<keyword evidence="11" id="KW-1185">Reference proteome</keyword>
<evidence type="ECO:0000256" key="3">
    <source>
        <dbReference type="ARBA" id="ARBA00012663"/>
    </source>
</evidence>
<dbReference type="STRING" id="742817.HMPREF9449_01519"/>
<dbReference type="Pfam" id="PF02838">
    <property type="entry name" value="Glyco_hydro_20b"/>
    <property type="match status" value="1"/>
</dbReference>
<feature type="domain" description="Beta-hexosaminidase bacterial type N-terminal" evidence="9">
    <location>
        <begin position="40"/>
        <end position="152"/>
    </location>
</feature>
<dbReference type="PRINTS" id="PR00738">
    <property type="entry name" value="GLHYDRLASE20"/>
</dbReference>
<dbReference type="InterPro" id="IPR017853">
    <property type="entry name" value="GH"/>
</dbReference>
<dbReference type="AlphaFoldDB" id="H1DGY3"/>
<dbReference type="eggNOG" id="COG3525">
    <property type="taxonomic scope" value="Bacteria"/>
</dbReference>
<dbReference type="SUPFAM" id="SSF51445">
    <property type="entry name" value="(Trans)glycosidases"/>
    <property type="match status" value="1"/>
</dbReference>
<dbReference type="GO" id="GO:0030203">
    <property type="term" value="P:glycosaminoglycan metabolic process"/>
    <property type="evidence" value="ECO:0007669"/>
    <property type="project" value="TreeGrafter"/>
</dbReference>
<dbReference type="PATRIC" id="fig|742817.3.peg.1614"/>
<evidence type="ECO:0000259" key="9">
    <source>
        <dbReference type="Pfam" id="PF02838"/>
    </source>
</evidence>
<feature type="active site" description="Proton donor" evidence="6">
    <location>
        <position position="294"/>
    </location>
</feature>
<reference evidence="10 11" key="1">
    <citation type="submission" date="2012-01" db="EMBL/GenBank/DDBJ databases">
        <title>The Genome Sequence of Odoribacter laneus YIT 12061.</title>
        <authorList>
            <consortium name="The Broad Institute Genome Sequencing Platform"/>
            <person name="Earl A."/>
            <person name="Ward D."/>
            <person name="Feldgarden M."/>
            <person name="Gevers D."/>
            <person name="Morotomi M."/>
            <person name="Young S.K."/>
            <person name="Zeng Q."/>
            <person name="Gargeya S."/>
            <person name="Fitzgerald M."/>
            <person name="Haas B."/>
            <person name="Abouelleil A."/>
            <person name="Alvarado L."/>
            <person name="Arachchi H.M."/>
            <person name="Berlin A."/>
            <person name="Chapman S.B."/>
            <person name="Gearin G."/>
            <person name="Goldberg J."/>
            <person name="Griggs A."/>
            <person name="Gujja S."/>
            <person name="Hansen M."/>
            <person name="Heiman D."/>
            <person name="Howarth C."/>
            <person name="Larimer J."/>
            <person name="Lui A."/>
            <person name="MacDonald P.J.P."/>
            <person name="McCowen C."/>
            <person name="Montmayeur A."/>
            <person name="Murphy C."/>
            <person name="Neiman D."/>
            <person name="Pearson M."/>
            <person name="Priest M."/>
            <person name="Roberts A."/>
            <person name="Saif S."/>
            <person name="Shea T."/>
            <person name="Sisk P."/>
            <person name="Stolte C."/>
            <person name="Sykes S."/>
            <person name="Wortman J."/>
            <person name="Nusbaum C."/>
            <person name="Birren B."/>
        </authorList>
    </citation>
    <scope>NUCLEOTIDE SEQUENCE [LARGE SCALE GENOMIC DNA]</scope>
    <source>
        <strain evidence="10 11">YIT 12061</strain>
    </source>
</reference>
<keyword evidence="7" id="KW-0812">Transmembrane</keyword>
<keyword evidence="4" id="KW-0378">Hydrolase</keyword>
<dbReference type="SUPFAM" id="SSF55545">
    <property type="entry name" value="beta-N-acetylhexosaminidase-like domain"/>
    <property type="match status" value="1"/>
</dbReference>
<protein>
    <recommendedName>
        <fullName evidence="3">beta-N-acetylhexosaminidase</fullName>
        <ecNumber evidence="3">3.2.1.52</ecNumber>
    </recommendedName>
</protein>
<evidence type="ECO:0000256" key="4">
    <source>
        <dbReference type="ARBA" id="ARBA00022801"/>
    </source>
</evidence>
<dbReference type="Gene3D" id="3.20.20.80">
    <property type="entry name" value="Glycosidases"/>
    <property type="match status" value="1"/>
</dbReference>
<organism evidence="10 11">
    <name type="scientific">Odoribacter laneus YIT 12061</name>
    <dbReference type="NCBI Taxonomy" id="742817"/>
    <lineage>
        <taxon>Bacteria</taxon>
        <taxon>Pseudomonadati</taxon>
        <taxon>Bacteroidota</taxon>
        <taxon>Bacteroidia</taxon>
        <taxon>Bacteroidales</taxon>
        <taxon>Odoribacteraceae</taxon>
        <taxon>Odoribacter</taxon>
    </lineage>
</organism>
<evidence type="ECO:0000313" key="11">
    <source>
        <dbReference type="Proteomes" id="UP000004892"/>
    </source>
</evidence>
<sequence length="685" mass="79833">MEELFEFSFVPMKILLIYLSSLFIIFPIRLFGQAEFPMLLPKPQIITFHSDHFFIGSIRLETPVLERECEMLLKEVGGVLDAQAVPVIEIRLISHLEKVKNNPEEAYRISVTSQKILLEALTETGVFRALQTLRQLKSPKGPYFYGCLVTDWPAFRIRGFMHDTGRSYLSFSELKREIAQLSRYKINTFHWHLTENQAWRIESKIFPQLNDSVNMSRLPGQYYTQEEARELVRFCKQHHILLIPEIDMPGHSEAFVRTFGCDMQSPQGMMILKQLLDEICTVFDVPYLHIGTDEVRFTHPDFVPEMVNYVRSKGKKVISWNPGWPYQKGEIDMTQLWSYRGKAQTGIPAIDSRFHYLNHYDVFGDLVALYNSRIYNCETGNEDIAGVILAVWNDRLVVPEKNILLENNFYPCLLAIAERAWLGGGSEYFDQNGPLLPTEDDSVSCAFADFEKRLLWHKEHYFQHYPFPYVRQTQVKWNITDAFPNAGNLEASFPPEKKLRQTYFYQNQSYSVRTARGAGIYLRHVWGDLIPGFMKEPRENHTAYAWTWVYSPRKQETGLWVEFQNYGRSEKDLPPPQGKWDYRGSRIWLNGTELLPPRWTNTHTSPSTEIALGNENCTARPPLLVHLKKGWNKLFLKLPIGKFSTPEIRLQKWMFTVIFVTSDGQKATENLTYSPHKIKPKNKRQ</sequence>
<dbReference type="InterPro" id="IPR029018">
    <property type="entry name" value="Hex-like_dom2"/>
</dbReference>
<dbReference type="PANTHER" id="PTHR22600">
    <property type="entry name" value="BETA-HEXOSAMINIDASE"/>
    <property type="match status" value="1"/>
</dbReference>
<dbReference type="Gene3D" id="3.30.379.10">
    <property type="entry name" value="Chitobiase/beta-hexosaminidase domain 2-like"/>
    <property type="match status" value="1"/>
</dbReference>
<proteinExistence type="inferred from homology"/>
<evidence type="ECO:0000256" key="5">
    <source>
        <dbReference type="ARBA" id="ARBA00023295"/>
    </source>
</evidence>
<keyword evidence="7" id="KW-0472">Membrane</keyword>